<organism evidence="1 2">
    <name type="scientific">Zymomonas mobilis subsp. pomaceae (strain ATCC 29192 / DSM 22645 / JCM 10191 / CCUG 17912 / NBRC 13757 / NCIMB 11200 / NRRL B-4491 / Barker I)</name>
    <dbReference type="NCBI Taxonomy" id="579138"/>
    <lineage>
        <taxon>Bacteria</taxon>
        <taxon>Pseudomonadati</taxon>
        <taxon>Pseudomonadota</taxon>
        <taxon>Alphaproteobacteria</taxon>
        <taxon>Sphingomonadales</taxon>
        <taxon>Zymomonadaceae</taxon>
        <taxon>Zymomonas</taxon>
    </lineage>
</organism>
<sequence length="50" mass="5877">MADIQSRNGNNDKDYLHSDPFLSLFHPENFLSYTIAVAIKIMFKQRLYNV</sequence>
<dbReference type="EMBL" id="CP002865">
    <property type="protein sequence ID" value="AEI37873.1"/>
    <property type="molecule type" value="Genomic_DNA"/>
</dbReference>
<dbReference type="KEGG" id="zmp:Zymop_0974"/>
<proteinExistence type="predicted"/>
<evidence type="ECO:0000313" key="2">
    <source>
        <dbReference type="Proteomes" id="UP000000491"/>
    </source>
</evidence>
<reference evidence="1 2" key="1">
    <citation type="journal article" date="2011" name="J. Bacteriol.">
        <title>Genome sequence of the ethanol-producing Zymomonas mobilis subsp. pomaceae lectotype strain ATCC 29192.</title>
        <authorList>
            <person name="Kouvelis V.N."/>
            <person name="Davenport K.W."/>
            <person name="Brettin T.S."/>
            <person name="Bruce D."/>
            <person name="Detter C."/>
            <person name="Han C.S."/>
            <person name="Nolan M."/>
            <person name="Tapia R."/>
            <person name="Damoulaki A."/>
            <person name="Kyrpides N.C."/>
            <person name="Typas M.A."/>
            <person name="Pappas K.M."/>
        </authorList>
    </citation>
    <scope>NUCLEOTIDE SEQUENCE [LARGE SCALE GENOMIC DNA]</scope>
    <source>
        <strain evidence="2">ATCC 29192 / DSM 22645 / JCM 10191 / CCUG 17912 / NBRC 13757 / NCIMB 11200 / NRRL B-4491 / Barker I</strain>
    </source>
</reference>
<dbReference type="HOGENOM" id="CLU_3124454_0_0_5"/>
<dbReference type="PATRIC" id="fig|579138.3.peg.1028"/>
<gene>
    <name evidence="1" type="ordered locus">Zymop_0974</name>
</gene>
<name>F8ESW9_ZYMMT</name>
<accession>F8ESW9</accession>
<dbReference type="AlphaFoldDB" id="F8ESW9"/>
<dbReference type="Proteomes" id="UP000000491">
    <property type="component" value="Chromosome"/>
</dbReference>
<dbReference type="STRING" id="579138.Zymop_0974"/>
<protein>
    <submittedName>
        <fullName evidence="1">Uncharacterized protein</fullName>
    </submittedName>
</protein>
<evidence type="ECO:0000313" key="1">
    <source>
        <dbReference type="EMBL" id="AEI37873.1"/>
    </source>
</evidence>